<dbReference type="Proteomes" id="UP000677537">
    <property type="component" value="Unassembled WGS sequence"/>
</dbReference>
<dbReference type="SUPFAM" id="SSF52096">
    <property type="entry name" value="ClpP/crotonase"/>
    <property type="match status" value="1"/>
</dbReference>
<dbReference type="CDD" id="cd07022">
    <property type="entry name" value="S49_Sppa_36K_type"/>
    <property type="match status" value="1"/>
</dbReference>
<dbReference type="AlphaFoldDB" id="A0A940MXL8"/>
<dbReference type="PANTHER" id="PTHR33209:SF1">
    <property type="entry name" value="PEPTIDASE S49 DOMAIN-CONTAINING PROTEIN"/>
    <property type="match status" value="1"/>
</dbReference>
<dbReference type="GO" id="GO:0008236">
    <property type="term" value="F:serine-type peptidase activity"/>
    <property type="evidence" value="ECO:0007669"/>
    <property type="project" value="UniProtKB-KW"/>
</dbReference>
<evidence type="ECO:0000313" key="7">
    <source>
        <dbReference type="Proteomes" id="UP000677537"/>
    </source>
</evidence>
<evidence type="ECO:0000313" key="6">
    <source>
        <dbReference type="EMBL" id="MBP0492870.1"/>
    </source>
</evidence>
<sequence>MTRFPFLAQRLFNTPLAIHPAKAEVVMGALADRLGITSLFRGGELVSLKPQALEDEEIGGSLPRRRGEDRDTGYDVVSGIAVIRVTGTLVQKLGTLRPYSGMTGYDGIRIALLGALRDPEVQAIVLDIDSPGGEVAGCFDLVDLVYRMRGNKPMWAILDENAFSAAYALASACDRITVPRTGGTGSVGVIGMHVDMSQSLTKAGITVTMIRFGEHKAEGNPYEALSEGALGRMQADIDAMGDLFIETVARNRGLKASMVRGTKAETFLGRTGVDIGFADAVQAPSAAFTELFRSL</sequence>
<dbReference type="RefSeq" id="WP_209372738.1">
    <property type="nucleotide sequence ID" value="NZ_JAGIZA010000004.1"/>
</dbReference>
<dbReference type="Pfam" id="PF01343">
    <property type="entry name" value="Peptidase_S49"/>
    <property type="match status" value="1"/>
</dbReference>
<keyword evidence="2" id="KW-0645">Protease</keyword>
<dbReference type="InterPro" id="IPR029045">
    <property type="entry name" value="ClpP/crotonase-like_dom_sf"/>
</dbReference>
<keyword evidence="7" id="KW-1185">Reference proteome</keyword>
<protein>
    <submittedName>
        <fullName evidence="6">S49 family peptidase</fullName>
    </submittedName>
</protein>
<proteinExistence type="inferred from homology"/>
<keyword evidence="3" id="KW-0378">Hydrolase</keyword>
<dbReference type="PANTHER" id="PTHR33209">
    <property type="entry name" value="PROTEASE 4"/>
    <property type="match status" value="1"/>
</dbReference>
<gene>
    <name evidence="6" type="ORF">J5Y10_08775</name>
</gene>
<reference evidence="6" key="1">
    <citation type="submission" date="2021-03" db="EMBL/GenBank/DDBJ databases">
        <authorList>
            <person name="So Y."/>
        </authorList>
    </citation>
    <scope>NUCLEOTIDE SEQUENCE</scope>
    <source>
        <strain evidence="6">SG15</strain>
    </source>
</reference>
<dbReference type="GO" id="GO:0006508">
    <property type="term" value="P:proteolysis"/>
    <property type="evidence" value="ECO:0007669"/>
    <property type="project" value="UniProtKB-KW"/>
</dbReference>
<dbReference type="Gene3D" id="3.90.226.10">
    <property type="entry name" value="2-enoyl-CoA Hydratase, Chain A, domain 1"/>
    <property type="match status" value="1"/>
</dbReference>
<name>A0A940MXL8_9PROT</name>
<evidence type="ECO:0000256" key="1">
    <source>
        <dbReference type="ARBA" id="ARBA00008683"/>
    </source>
</evidence>
<dbReference type="InterPro" id="IPR033855">
    <property type="entry name" value="Protein_C"/>
</dbReference>
<accession>A0A940MXL8</accession>
<evidence type="ECO:0000259" key="5">
    <source>
        <dbReference type="Pfam" id="PF01343"/>
    </source>
</evidence>
<evidence type="ECO:0000256" key="4">
    <source>
        <dbReference type="ARBA" id="ARBA00022825"/>
    </source>
</evidence>
<keyword evidence="4" id="KW-0720">Serine protease</keyword>
<feature type="domain" description="Peptidase S49" evidence="5">
    <location>
        <begin position="150"/>
        <end position="290"/>
    </location>
</feature>
<evidence type="ECO:0000256" key="2">
    <source>
        <dbReference type="ARBA" id="ARBA00022670"/>
    </source>
</evidence>
<dbReference type="InterPro" id="IPR002142">
    <property type="entry name" value="Peptidase_S49"/>
</dbReference>
<organism evidence="6 7">
    <name type="scientific">Roseomonas indoligenes</name>
    <dbReference type="NCBI Taxonomy" id="2820811"/>
    <lineage>
        <taxon>Bacteria</taxon>
        <taxon>Pseudomonadati</taxon>
        <taxon>Pseudomonadota</taxon>
        <taxon>Alphaproteobacteria</taxon>
        <taxon>Acetobacterales</taxon>
        <taxon>Roseomonadaceae</taxon>
        <taxon>Roseomonas</taxon>
    </lineage>
</organism>
<dbReference type="EMBL" id="JAGIZA010000004">
    <property type="protein sequence ID" value="MBP0492870.1"/>
    <property type="molecule type" value="Genomic_DNA"/>
</dbReference>
<comment type="similarity">
    <text evidence="1">Belongs to the peptidase S49 family.</text>
</comment>
<evidence type="ECO:0000256" key="3">
    <source>
        <dbReference type="ARBA" id="ARBA00022801"/>
    </source>
</evidence>
<comment type="caution">
    <text evidence="6">The sequence shown here is derived from an EMBL/GenBank/DDBJ whole genome shotgun (WGS) entry which is preliminary data.</text>
</comment>